<organism evidence="1 2">
    <name type="scientific">Synechococcus phage S-WAM1</name>
    <dbReference type="NCBI Taxonomy" id="1815521"/>
    <lineage>
        <taxon>Viruses</taxon>
        <taxon>Duplodnaviria</taxon>
        <taxon>Heunggongvirae</taxon>
        <taxon>Uroviricota</taxon>
        <taxon>Caudoviricetes</taxon>
        <taxon>Pantevenvirales</taxon>
        <taxon>Kyanoviridae</taxon>
        <taxon>Sokavirus</taxon>
        <taxon>Sokavirus swam1</taxon>
    </lineage>
</organism>
<dbReference type="GeneID" id="30310177"/>
<keyword evidence="2" id="KW-1185">Reference proteome</keyword>
<dbReference type="Proteomes" id="UP000204364">
    <property type="component" value="Segment"/>
</dbReference>
<dbReference type="EMBL" id="KU686210">
    <property type="protein sequence ID" value="AOV61496.1"/>
    <property type="molecule type" value="Genomic_DNA"/>
</dbReference>
<proteinExistence type="predicted"/>
<dbReference type="KEGG" id="vg:30310177"/>
<sequence>MARPFGSVQTDPEVVTGAGNVDRSAQNAYNALVRVKDVLYDTQ</sequence>
<evidence type="ECO:0000313" key="1">
    <source>
        <dbReference type="EMBL" id="AOV61496.1"/>
    </source>
</evidence>
<name>A0A1D8KS60_9CAUD</name>
<accession>A0A1D8KS60</accession>
<evidence type="ECO:0000313" key="2">
    <source>
        <dbReference type="Proteomes" id="UP000204364"/>
    </source>
</evidence>
<gene>
    <name evidence="1" type="ORF">P090810_023</name>
</gene>
<dbReference type="RefSeq" id="YP_009325012.1">
    <property type="nucleotide sequence ID" value="NC_031944.1"/>
</dbReference>
<protein>
    <submittedName>
        <fullName evidence="1">Uncharacterized protein</fullName>
    </submittedName>
</protein>
<reference evidence="1 2" key="1">
    <citation type="journal article" date="2016" name="Virology">
        <title>The genomic content and context of auxiliary metabolic genes in marine cyanomyoviruses.</title>
        <authorList>
            <person name="Crummett L.T."/>
            <person name="Puxty R.J."/>
            <person name="Weihe C."/>
            <person name="Marston M.F."/>
            <person name="Martiny J.B."/>
        </authorList>
    </citation>
    <scope>NUCLEOTIDE SEQUENCE [LARGE SCALE GENOMIC DNA]</scope>
    <source>
        <strain evidence="1">0810PA09</strain>
    </source>
</reference>